<protein>
    <submittedName>
        <fullName evidence="9">M48 family metallopeptidase</fullName>
    </submittedName>
</protein>
<accession>A0A975SNL5</accession>
<evidence type="ECO:0000256" key="1">
    <source>
        <dbReference type="ARBA" id="ARBA00022670"/>
    </source>
</evidence>
<keyword evidence="1 6" id="KW-0645">Protease</keyword>
<evidence type="ECO:0000256" key="6">
    <source>
        <dbReference type="RuleBase" id="RU003983"/>
    </source>
</evidence>
<gene>
    <name evidence="9" type="ORF">Azoinq_03400</name>
</gene>
<feature type="chain" id="PRO_5037009430" evidence="7">
    <location>
        <begin position="26"/>
        <end position="271"/>
    </location>
</feature>
<evidence type="ECO:0000256" key="4">
    <source>
        <dbReference type="ARBA" id="ARBA00022833"/>
    </source>
</evidence>
<reference evidence="9" key="1">
    <citation type="submission" date="2020-11" db="EMBL/GenBank/DDBJ databases">
        <title>Azospira inquinata sp. nov.</title>
        <authorList>
            <person name="Moe W.M."/>
            <person name="Mikes M.C."/>
        </authorList>
    </citation>
    <scope>NUCLEOTIDE SEQUENCE</scope>
    <source>
        <strain evidence="9">Azo-3</strain>
    </source>
</reference>
<feature type="signal peptide" evidence="7">
    <location>
        <begin position="1"/>
        <end position="25"/>
    </location>
</feature>
<evidence type="ECO:0000256" key="3">
    <source>
        <dbReference type="ARBA" id="ARBA00022801"/>
    </source>
</evidence>
<dbReference type="EMBL" id="CP064782">
    <property type="protein sequence ID" value="QWT49671.1"/>
    <property type="molecule type" value="Genomic_DNA"/>
</dbReference>
<keyword evidence="4 6" id="KW-0862">Zinc</keyword>
<dbReference type="CDD" id="cd07331">
    <property type="entry name" value="M48C_Oma1_like"/>
    <property type="match status" value="1"/>
</dbReference>
<comment type="similarity">
    <text evidence="6">Belongs to the peptidase M48 family.</text>
</comment>
<name>A0A975SNL5_9RHOO</name>
<evidence type="ECO:0000259" key="8">
    <source>
        <dbReference type="Pfam" id="PF01435"/>
    </source>
</evidence>
<dbReference type="GO" id="GO:0004222">
    <property type="term" value="F:metalloendopeptidase activity"/>
    <property type="evidence" value="ECO:0007669"/>
    <property type="project" value="InterPro"/>
</dbReference>
<organism evidence="9 10">
    <name type="scientific">Azospira inquinata</name>
    <dbReference type="NCBI Taxonomy" id="2785627"/>
    <lineage>
        <taxon>Bacteria</taxon>
        <taxon>Pseudomonadati</taxon>
        <taxon>Pseudomonadota</taxon>
        <taxon>Betaproteobacteria</taxon>
        <taxon>Rhodocyclales</taxon>
        <taxon>Rhodocyclaceae</taxon>
        <taxon>Azospira</taxon>
    </lineage>
</organism>
<proteinExistence type="inferred from homology"/>
<dbReference type="GO" id="GO:0046872">
    <property type="term" value="F:metal ion binding"/>
    <property type="evidence" value="ECO:0007669"/>
    <property type="project" value="UniProtKB-KW"/>
</dbReference>
<dbReference type="InterPro" id="IPR001915">
    <property type="entry name" value="Peptidase_M48"/>
</dbReference>
<dbReference type="PANTHER" id="PTHR22726:SF1">
    <property type="entry name" value="METALLOENDOPEPTIDASE OMA1, MITOCHONDRIAL"/>
    <property type="match status" value="1"/>
</dbReference>
<sequence length="271" mass="29957">MRFRRAAAPLFLACPLLLAPWAARAQEGIPVDQPSALRNLVPAQEIEQSANQQYHALLQQAAAKHALAPDDNPQLKRLRTIVKRLIANAPRYNSRAKEWHWEVNLIGSKQINAFCMPGGKIAFYTGLVEGMKLSDDEIAIVMGHEMAHALREHAREQTAKSQLTQIGASILGQFIGRGQYNSLFQQGGSLLTLKFSRDDESEADLVGLDLAARSGFDPRAGVALWRKMAAQNQGGSLELLSTHPADENRIAAIEQHLPEVMPLYEQARAKR</sequence>
<dbReference type="AlphaFoldDB" id="A0A975SNL5"/>
<keyword evidence="10" id="KW-1185">Reference proteome</keyword>
<keyword evidence="5 6" id="KW-0482">Metalloprotease</keyword>
<evidence type="ECO:0000256" key="7">
    <source>
        <dbReference type="SAM" id="SignalP"/>
    </source>
</evidence>
<dbReference type="Proteomes" id="UP000683428">
    <property type="component" value="Chromosome"/>
</dbReference>
<evidence type="ECO:0000256" key="2">
    <source>
        <dbReference type="ARBA" id="ARBA00022723"/>
    </source>
</evidence>
<dbReference type="InterPro" id="IPR051156">
    <property type="entry name" value="Mito/Outer_Membr_Metalloprot"/>
</dbReference>
<comment type="cofactor">
    <cofactor evidence="6">
        <name>Zn(2+)</name>
        <dbReference type="ChEBI" id="CHEBI:29105"/>
    </cofactor>
    <text evidence="6">Binds 1 zinc ion per subunit.</text>
</comment>
<dbReference type="PANTHER" id="PTHR22726">
    <property type="entry name" value="METALLOENDOPEPTIDASE OMA1"/>
    <property type="match status" value="1"/>
</dbReference>
<dbReference type="Pfam" id="PF01435">
    <property type="entry name" value="Peptidase_M48"/>
    <property type="match status" value="1"/>
</dbReference>
<keyword evidence="2" id="KW-0479">Metal-binding</keyword>
<dbReference type="GO" id="GO:0051603">
    <property type="term" value="P:proteolysis involved in protein catabolic process"/>
    <property type="evidence" value="ECO:0007669"/>
    <property type="project" value="TreeGrafter"/>
</dbReference>
<feature type="domain" description="Peptidase M48" evidence="8">
    <location>
        <begin position="76"/>
        <end position="255"/>
    </location>
</feature>
<keyword evidence="3 6" id="KW-0378">Hydrolase</keyword>
<evidence type="ECO:0000313" key="9">
    <source>
        <dbReference type="EMBL" id="QWT49671.1"/>
    </source>
</evidence>
<keyword evidence="7" id="KW-0732">Signal</keyword>
<dbReference type="GO" id="GO:0016020">
    <property type="term" value="C:membrane"/>
    <property type="evidence" value="ECO:0007669"/>
    <property type="project" value="TreeGrafter"/>
</dbReference>
<dbReference type="KEGG" id="aiq:Azoinq_03400"/>
<evidence type="ECO:0000313" key="10">
    <source>
        <dbReference type="Proteomes" id="UP000683428"/>
    </source>
</evidence>
<evidence type="ECO:0000256" key="5">
    <source>
        <dbReference type="ARBA" id="ARBA00023049"/>
    </source>
</evidence>
<dbReference type="RefSeq" id="WP_216126089.1">
    <property type="nucleotide sequence ID" value="NZ_CP064782.1"/>
</dbReference>